<dbReference type="InterPro" id="IPR036751">
    <property type="entry name" value="SpoVG_sf"/>
</dbReference>
<dbReference type="Gene3D" id="3.30.1120.40">
    <property type="entry name" value="Stage V sporulation protein G"/>
    <property type="match status" value="2"/>
</dbReference>
<gene>
    <name evidence="1" type="ORF">OCV47_09165</name>
</gene>
<dbReference type="Proteomes" id="UP001652338">
    <property type="component" value="Unassembled WGS sequence"/>
</dbReference>
<evidence type="ECO:0000313" key="2">
    <source>
        <dbReference type="Proteomes" id="UP001652338"/>
    </source>
</evidence>
<evidence type="ECO:0000313" key="1">
    <source>
        <dbReference type="EMBL" id="MCU6725516.1"/>
    </source>
</evidence>
<proteinExistence type="predicted"/>
<sequence>MNITANMKIIGQEKLLAVGDVILDDLIEIQQVKVFQNGEETRVYFPKRKVGKEEKEVVHFTDPEIQKKVETAVLQEVARLVRENVGWDYCIEDIRISIRLVKGSEYIRGIATLTYKDCMEIREIQIREQRGSLYVLYPHGLYRNQPYQIVCPASYHVMFLEMLNQEILEAYKKAAEQEKLPGKEKQEHERSK</sequence>
<keyword evidence="2" id="KW-1185">Reference proteome</keyword>
<name>A0ABT2SM00_9FIRM</name>
<organism evidence="1 2">
    <name type="scientific">Muricoprocola aceti</name>
    <dbReference type="NCBI Taxonomy" id="2981772"/>
    <lineage>
        <taxon>Bacteria</taxon>
        <taxon>Bacillati</taxon>
        <taxon>Bacillota</taxon>
        <taxon>Clostridia</taxon>
        <taxon>Lachnospirales</taxon>
        <taxon>Lachnospiraceae</taxon>
        <taxon>Muricoprocola</taxon>
    </lineage>
</organism>
<dbReference type="EMBL" id="JAOQKE010000010">
    <property type="protein sequence ID" value="MCU6725516.1"/>
    <property type="molecule type" value="Genomic_DNA"/>
</dbReference>
<accession>A0ABT2SM00</accession>
<protein>
    <submittedName>
        <fullName evidence="1">SpoVG family protein</fullName>
    </submittedName>
</protein>
<comment type="caution">
    <text evidence="1">The sequence shown here is derived from an EMBL/GenBank/DDBJ whole genome shotgun (WGS) entry which is preliminary data.</text>
</comment>
<reference evidence="1 2" key="1">
    <citation type="journal article" date="2021" name="ISME Commun">
        <title>Automated analysis of genomic sequences facilitates high-throughput and comprehensive description of bacteria.</title>
        <authorList>
            <person name="Hitch T.C.A."/>
        </authorList>
    </citation>
    <scope>NUCLEOTIDE SEQUENCE [LARGE SCALE GENOMIC DNA]</scope>
    <source>
        <strain evidence="1 2">Sanger_29</strain>
    </source>
</reference>
<dbReference type="SUPFAM" id="SSF160537">
    <property type="entry name" value="SpoVG-like"/>
    <property type="match status" value="2"/>
</dbReference>
<dbReference type="RefSeq" id="WP_262654779.1">
    <property type="nucleotide sequence ID" value="NZ_JAOQKE010000010.1"/>
</dbReference>